<reference evidence="2 3" key="1">
    <citation type="submission" date="2022-03" db="EMBL/GenBank/DDBJ databases">
        <authorList>
            <person name="Nunn A."/>
            <person name="Chopra R."/>
            <person name="Nunn A."/>
            <person name="Contreras Garrido A."/>
        </authorList>
    </citation>
    <scope>NUCLEOTIDE SEQUENCE [LARGE SCALE GENOMIC DNA]</scope>
</reference>
<dbReference type="PANTHER" id="PTHR34564:SF3">
    <property type="entry name" value="PEPTIDYL-PROLYL CIS-TRANS ISOMERASE G"/>
    <property type="match status" value="1"/>
</dbReference>
<name>A0AAU9RIZ1_THLAR</name>
<comment type="caution">
    <text evidence="2">The sequence shown here is derived from an EMBL/GenBank/DDBJ whole genome shotgun (WGS) entry which is preliminary data.</text>
</comment>
<evidence type="ECO:0000313" key="2">
    <source>
        <dbReference type="EMBL" id="CAH2040625.1"/>
    </source>
</evidence>
<dbReference type="EMBL" id="CAJVSB020000018">
    <property type="protein sequence ID" value="CAH2040625.1"/>
    <property type="molecule type" value="Genomic_DNA"/>
</dbReference>
<gene>
    <name evidence="2" type="ORF">TAV2_LOCUS4170</name>
</gene>
<dbReference type="Proteomes" id="UP000836841">
    <property type="component" value="Unassembled WGS sequence"/>
</dbReference>
<accession>A0AAU9RIZ1</accession>
<evidence type="ECO:0000256" key="1">
    <source>
        <dbReference type="SAM" id="Coils"/>
    </source>
</evidence>
<sequence>MVDWTLSEKLDANRNGLLLEHLQLINEVLVFTVGILCQSKISRIILSQEKNIQRLNELVRSLREQLLQCRSNNETIKGTDSSLSGNIIELE</sequence>
<dbReference type="PANTHER" id="PTHR34564">
    <property type="entry name" value="PEPTIDYL-PROLYL CIS-TRANS ISOMERASE G"/>
    <property type="match status" value="1"/>
</dbReference>
<protein>
    <submittedName>
        <fullName evidence="2">Uncharacterized protein</fullName>
    </submittedName>
</protein>
<proteinExistence type="predicted"/>
<keyword evidence="3" id="KW-1185">Reference proteome</keyword>
<feature type="coiled-coil region" evidence="1">
    <location>
        <begin position="45"/>
        <end position="72"/>
    </location>
</feature>
<dbReference type="AlphaFoldDB" id="A0AAU9RIZ1"/>
<organism evidence="2 3">
    <name type="scientific">Thlaspi arvense</name>
    <name type="common">Field penny-cress</name>
    <dbReference type="NCBI Taxonomy" id="13288"/>
    <lineage>
        <taxon>Eukaryota</taxon>
        <taxon>Viridiplantae</taxon>
        <taxon>Streptophyta</taxon>
        <taxon>Embryophyta</taxon>
        <taxon>Tracheophyta</taxon>
        <taxon>Spermatophyta</taxon>
        <taxon>Magnoliopsida</taxon>
        <taxon>eudicotyledons</taxon>
        <taxon>Gunneridae</taxon>
        <taxon>Pentapetalae</taxon>
        <taxon>rosids</taxon>
        <taxon>malvids</taxon>
        <taxon>Brassicales</taxon>
        <taxon>Brassicaceae</taxon>
        <taxon>Thlaspideae</taxon>
        <taxon>Thlaspi</taxon>
    </lineage>
</organism>
<evidence type="ECO:0000313" key="3">
    <source>
        <dbReference type="Proteomes" id="UP000836841"/>
    </source>
</evidence>
<keyword evidence="1" id="KW-0175">Coiled coil</keyword>